<accession>A0A7Y3T2Q2</accession>
<evidence type="ECO:0000259" key="1">
    <source>
        <dbReference type="Pfam" id="PF01844"/>
    </source>
</evidence>
<dbReference type="Proteomes" id="UP000526233">
    <property type="component" value="Unassembled WGS sequence"/>
</dbReference>
<dbReference type="Pfam" id="PF01844">
    <property type="entry name" value="HNH"/>
    <property type="match status" value="1"/>
</dbReference>
<dbReference type="RefSeq" id="WP_171379716.1">
    <property type="nucleotide sequence ID" value="NZ_PKQI01000001.1"/>
</dbReference>
<keyword evidence="2" id="KW-0540">Nuclease</keyword>
<evidence type="ECO:0000313" key="2">
    <source>
        <dbReference type="EMBL" id="NNV19969.1"/>
    </source>
</evidence>
<organism evidence="2 3">
    <name type="scientific">Brucella pseudogrignonensis</name>
    <dbReference type="NCBI Taxonomy" id="419475"/>
    <lineage>
        <taxon>Bacteria</taxon>
        <taxon>Pseudomonadati</taxon>
        <taxon>Pseudomonadota</taxon>
        <taxon>Alphaproteobacteria</taxon>
        <taxon>Hyphomicrobiales</taxon>
        <taxon>Brucellaceae</taxon>
        <taxon>Brucella/Ochrobactrum group</taxon>
        <taxon>Brucella</taxon>
    </lineage>
</organism>
<proteinExistence type="predicted"/>
<reference evidence="2 3" key="1">
    <citation type="submission" date="2018-11" db="EMBL/GenBank/DDBJ databases">
        <title>Genome sequencing and analysis.</title>
        <authorList>
            <person name="Huang Y.-T."/>
        </authorList>
    </citation>
    <scope>NUCLEOTIDE SEQUENCE [LARGE SCALE GENOMIC DNA]</scope>
    <source>
        <strain evidence="2 3">SHIN</strain>
    </source>
</reference>
<dbReference type="GO" id="GO:0004519">
    <property type="term" value="F:endonuclease activity"/>
    <property type="evidence" value="ECO:0007669"/>
    <property type="project" value="UniProtKB-KW"/>
</dbReference>
<comment type="caution">
    <text evidence="2">The sequence shown here is derived from an EMBL/GenBank/DDBJ whole genome shotgun (WGS) entry which is preliminary data.</text>
</comment>
<keyword evidence="2" id="KW-0255">Endonuclease</keyword>
<sequence>MASASCALIIPLASCITVTDQRTDAARAYHRLYKTSRWKRIREAQLRMQPLCEYCLQSEVIEPATVVHHAEGGHKGNEHKFWNGPFASLCKACHDRDGQREDLGQIIIRFDASGWPIG</sequence>
<dbReference type="EMBL" id="PKQI01000001">
    <property type="protein sequence ID" value="NNV19969.1"/>
    <property type="molecule type" value="Genomic_DNA"/>
</dbReference>
<dbReference type="GO" id="GO:0008270">
    <property type="term" value="F:zinc ion binding"/>
    <property type="evidence" value="ECO:0007669"/>
    <property type="project" value="InterPro"/>
</dbReference>
<feature type="domain" description="HNH" evidence="1">
    <location>
        <begin position="52"/>
        <end position="99"/>
    </location>
</feature>
<name>A0A7Y3T2Q2_9HYPH</name>
<evidence type="ECO:0000313" key="3">
    <source>
        <dbReference type="Proteomes" id="UP000526233"/>
    </source>
</evidence>
<dbReference type="GO" id="GO:0003676">
    <property type="term" value="F:nucleic acid binding"/>
    <property type="evidence" value="ECO:0007669"/>
    <property type="project" value="InterPro"/>
</dbReference>
<dbReference type="InterPro" id="IPR002711">
    <property type="entry name" value="HNH"/>
</dbReference>
<keyword evidence="2" id="KW-0378">Hydrolase</keyword>
<gene>
    <name evidence="2" type="ORF">EHE22_05940</name>
</gene>
<protein>
    <submittedName>
        <fullName evidence="2">HNH endonuclease</fullName>
    </submittedName>
</protein>
<dbReference type="AlphaFoldDB" id="A0A7Y3T2Q2"/>